<dbReference type="Proteomes" id="UP001333818">
    <property type="component" value="Unassembled WGS sequence"/>
</dbReference>
<dbReference type="PANTHER" id="PTHR35137">
    <property type="entry name" value="CHROMOPHORE LYASE CRL, CHLOROPLASTIC"/>
    <property type="match status" value="1"/>
</dbReference>
<evidence type="ECO:0000256" key="3">
    <source>
        <dbReference type="HAMAP-Rule" id="MF_01460"/>
    </source>
</evidence>
<feature type="chain" id="PRO_5043432310" description="Chromophore lyase CpcT/CpeT" evidence="4">
    <location>
        <begin position="26"/>
        <end position="226"/>
    </location>
</feature>
<dbReference type="Pfam" id="PF06206">
    <property type="entry name" value="CpeT"/>
    <property type="match status" value="1"/>
</dbReference>
<dbReference type="GO" id="GO:0016829">
    <property type="term" value="F:lyase activity"/>
    <property type="evidence" value="ECO:0007669"/>
    <property type="project" value="UniProtKB-KW"/>
</dbReference>
<keyword evidence="4" id="KW-0732">Signal</keyword>
<name>A0AAW9PUR9_9CYAN</name>
<evidence type="ECO:0000256" key="4">
    <source>
        <dbReference type="SAM" id="SignalP"/>
    </source>
</evidence>
<evidence type="ECO:0000256" key="1">
    <source>
        <dbReference type="ARBA" id="ARBA00008206"/>
    </source>
</evidence>
<dbReference type="HAMAP" id="MF_01460">
    <property type="entry name" value="Chrphore_lyase_CpxT"/>
    <property type="match status" value="1"/>
</dbReference>
<dbReference type="EC" id="4.-.-.-" evidence="3"/>
<dbReference type="AlphaFoldDB" id="A0AAW9PUR9"/>
<dbReference type="InterPro" id="IPR010404">
    <property type="entry name" value="CpcT/CpeT"/>
</dbReference>
<evidence type="ECO:0000313" key="6">
    <source>
        <dbReference type="Proteomes" id="UP001333818"/>
    </source>
</evidence>
<comment type="similarity">
    <text evidence="1 3">Belongs to the CpcT/CpeT biliprotein lyase family.</text>
</comment>
<keyword evidence="6" id="KW-1185">Reference proteome</keyword>
<keyword evidence="2 3" id="KW-0456">Lyase</keyword>
<dbReference type="GO" id="GO:0017006">
    <property type="term" value="P:protein-tetrapyrrole linkage"/>
    <property type="evidence" value="ECO:0007669"/>
    <property type="project" value="UniProtKB-UniRule"/>
</dbReference>
<protein>
    <recommendedName>
        <fullName evidence="3">Chromophore lyase CpcT/CpeT</fullName>
        <ecNumber evidence="3">4.-.-.-</ecNumber>
    </recommendedName>
</protein>
<evidence type="ECO:0000256" key="2">
    <source>
        <dbReference type="ARBA" id="ARBA00023239"/>
    </source>
</evidence>
<feature type="signal peptide" evidence="4">
    <location>
        <begin position="1"/>
        <end position="25"/>
    </location>
</feature>
<dbReference type="RefSeq" id="WP_330484433.1">
    <property type="nucleotide sequence ID" value="NZ_JAZBJZ010000060.1"/>
</dbReference>
<gene>
    <name evidence="3" type="primary">cpcT</name>
    <name evidence="5" type="ORF">V2H45_14775</name>
</gene>
<dbReference type="Gene3D" id="2.40.128.590">
    <property type="entry name" value="CpcT/CpeT domain"/>
    <property type="match status" value="1"/>
</dbReference>
<organism evidence="5 6">
    <name type="scientific">Tumidithrix elongata BACA0141</name>
    <dbReference type="NCBI Taxonomy" id="2716417"/>
    <lineage>
        <taxon>Bacteria</taxon>
        <taxon>Bacillati</taxon>
        <taxon>Cyanobacteriota</taxon>
        <taxon>Cyanophyceae</taxon>
        <taxon>Pseudanabaenales</taxon>
        <taxon>Pseudanabaenaceae</taxon>
        <taxon>Tumidithrix</taxon>
        <taxon>Tumidithrix elongata</taxon>
    </lineage>
</organism>
<dbReference type="CDD" id="cd16338">
    <property type="entry name" value="CpcT"/>
    <property type="match status" value="1"/>
</dbReference>
<dbReference type="EMBL" id="JAZBJZ010000060">
    <property type="protein sequence ID" value="MEE3718002.1"/>
    <property type="molecule type" value="Genomic_DNA"/>
</dbReference>
<comment type="function">
    <text evidence="3">Covalently attaches a chromophore to Cys residue(s) of phycobiliproteins.</text>
</comment>
<reference evidence="5" key="1">
    <citation type="submission" date="2024-01" db="EMBL/GenBank/DDBJ databases">
        <title>Bank of Algae and Cyanobacteria of the Azores (BACA) strain genomes.</title>
        <authorList>
            <person name="Luz R."/>
            <person name="Cordeiro R."/>
            <person name="Fonseca A."/>
            <person name="Goncalves V."/>
        </authorList>
    </citation>
    <scope>NUCLEOTIDE SEQUENCE</scope>
    <source>
        <strain evidence="5">BACA0141</strain>
    </source>
</reference>
<dbReference type="PANTHER" id="PTHR35137:SF1">
    <property type="entry name" value="CHROMOPHORE LYASE CRL, CHLOROPLASTIC"/>
    <property type="match status" value="1"/>
</dbReference>
<sequence length="226" mass="24970">MNRKAFLCTALALGVNAIANTSAIAQDLVSSDRRVQDVASRLIGAMDTSAQAKINPKAPNVRMTTCKIRVENATSANTAIFLYQEQAMSQDLAKPYRQRFLRISPSADGSSIQSAIFKIPNSTDWIGRCSQPEAKRVVQLSSLGDSQCSVFLKSQGEKYIGETQAGGCPSNHRGAVKITNRIVLHKQGMDTWDRGFDAKGKLVWGATNEAYQFRWIDRIIHIYQPF</sequence>
<comment type="caution">
    <text evidence="5">The sequence shown here is derived from an EMBL/GenBank/DDBJ whole genome shotgun (WGS) entry which is preliminary data.</text>
</comment>
<dbReference type="InterPro" id="IPR038672">
    <property type="entry name" value="CpcT/CpeT_sf"/>
</dbReference>
<proteinExistence type="inferred from homology"/>
<evidence type="ECO:0000313" key="5">
    <source>
        <dbReference type="EMBL" id="MEE3718002.1"/>
    </source>
</evidence>
<accession>A0AAW9PUR9</accession>